<protein>
    <submittedName>
        <fullName evidence="5">GntR family transcriptional regulator</fullName>
    </submittedName>
</protein>
<gene>
    <name evidence="5" type="ORF">D3273_03700</name>
</gene>
<dbReference type="SMART" id="SM00345">
    <property type="entry name" value="HTH_GNTR"/>
    <property type="match status" value="1"/>
</dbReference>
<evidence type="ECO:0000313" key="6">
    <source>
        <dbReference type="Proteomes" id="UP000290759"/>
    </source>
</evidence>
<evidence type="ECO:0000256" key="1">
    <source>
        <dbReference type="ARBA" id="ARBA00023015"/>
    </source>
</evidence>
<dbReference type="RefSeq" id="WP_129223596.1">
    <property type="nucleotide sequence ID" value="NZ_QYBB01000002.1"/>
</dbReference>
<dbReference type="SUPFAM" id="SSF46785">
    <property type="entry name" value="Winged helix' DNA-binding domain"/>
    <property type="match status" value="1"/>
</dbReference>
<keyword evidence="3" id="KW-0804">Transcription</keyword>
<dbReference type="SMART" id="SM00895">
    <property type="entry name" value="FCD"/>
    <property type="match status" value="1"/>
</dbReference>
<accession>A0A4Q2UEC7</accession>
<dbReference type="Pfam" id="PF00392">
    <property type="entry name" value="GntR"/>
    <property type="match status" value="1"/>
</dbReference>
<sequence>MNAETPIAERPSTVPVTQASNVYDRLRQDLLAGRLLPGRKLPMRFLTETYATGQTPIREALNRLTADGLVECREQRGFAVASIGQIELIELTRTRCWVEELAIRQAIAAATPEWEEHLVLAHHRLSRTSRSLSSHQFEDNPEWERLHRAFHRVMLSQCGSRPLIRFCEDLADQLYRYRMLSIRKAFSSRHVGDEHRSILDAMLLGDADLTSSLLTAHYQRTADVILGDPDIFNI</sequence>
<dbReference type="EMBL" id="QYBB01000002">
    <property type="protein sequence ID" value="RYC33577.1"/>
    <property type="molecule type" value="Genomic_DNA"/>
</dbReference>
<keyword evidence="1" id="KW-0805">Transcription regulation</keyword>
<dbReference type="InterPro" id="IPR000524">
    <property type="entry name" value="Tscrpt_reg_HTH_GntR"/>
</dbReference>
<dbReference type="InterPro" id="IPR011711">
    <property type="entry name" value="GntR_C"/>
</dbReference>
<organism evidence="5 6">
    <name type="scientific">Lichenibacterium minor</name>
    <dbReference type="NCBI Taxonomy" id="2316528"/>
    <lineage>
        <taxon>Bacteria</taxon>
        <taxon>Pseudomonadati</taxon>
        <taxon>Pseudomonadota</taxon>
        <taxon>Alphaproteobacteria</taxon>
        <taxon>Hyphomicrobiales</taxon>
        <taxon>Lichenihabitantaceae</taxon>
        <taxon>Lichenibacterium</taxon>
    </lineage>
</organism>
<evidence type="ECO:0000256" key="3">
    <source>
        <dbReference type="ARBA" id="ARBA00023163"/>
    </source>
</evidence>
<keyword evidence="2" id="KW-0238">DNA-binding</keyword>
<dbReference type="Pfam" id="PF07729">
    <property type="entry name" value="FCD"/>
    <property type="match status" value="1"/>
</dbReference>
<evidence type="ECO:0000313" key="5">
    <source>
        <dbReference type="EMBL" id="RYC33577.1"/>
    </source>
</evidence>
<dbReference type="PANTHER" id="PTHR43537">
    <property type="entry name" value="TRANSCRIPTIONAL REGULATOR, GNTR FAMILY"/>
    <property type="match status" value="1"/>
</dbReference>
<dbReference type="InterPro" id="IPR036390">
    <property type="entry name" value="WH_DNA-bd_sf"/>
</dbReference>
<dbReference type="SUPFAM" id="SSF48008">
    <property type="entry name" value="GntR ligand-binding domain-like"/>
    <property type="match status" value="1"/>
</dbReference>
<dbReference type="Gene3D" id="1.10.10.10">
    <property type="entry name" value="Winged helix-like DNA-binding domain superfamily/Winged helix DNA-binding domain"/>
    <property type="match status" value="1"/>
</dbReference>
<dbReference type="CDD" id="cd07377">
    <property type="entry name" value="WHTH_GntR"/>
    <property type="match status" value="1"/>
</dbReference>
<comment type="caution">
    <text evidence="5">The sequence shown here is derived from an EMBL/GenBank/DDBJ whole genome shotgun (WGS) entry which is preliminary data.</text>
</comment>
<reference evidence="5 6" key="2">
    <citation type="submission" date="2019-02" db="EMBL/GenBank/DDBJ databases">
        <title>'Lichenibacterium ramalinii' gen. nov. sp. nov., 'Lichenibacterium minor' gen. nov. sp. nov.</title>
        <authorList>
            <person name="Pankratov T."/>
        </authorList>
    </citation>
    <scope>NUCLEOTIDE SEQUENCE [LARGE SCALE GENOMIC DNA]</scope>
    <source>
        <strain evidence="5 6">RmlP026</strain>
    </source>
</reference>
<feature type="domain" description="HTH gntR-type" evidence="4">
    <location>
        <begin position="16"/>
        <end position="83"/>
    </location>
</feature>
<dbReference type="InterPro" id="IPR036388">
    <property type="entry name" value="WH-like_DNA-bd_sf"/>
</dbReference>
<dbReference type="Proteomes" id="UP000290759">
    <property type="component" value="Unassembled WGS sequence"/>
</dbReference>
<dbReference type="InterPro" id="IPR008920">
    <property type="entry name" value="TF_FadR/GntR_C"/>
</dbReference>
<evidence type="ECO:0000259" key="4">
    <source>
        <dbReference type="PROSITE" id="PS50949"/>
    </source>
</evidence>
<evidence type="ECO:0000256" key="2">
    <source>
        <dbReference type="ARBA" id="ARBA00023125"/>
    </source>
</evidence>
<name>A0A4Q2UEC7_9HYPH</name>
<dbReference type="OrthoDB" id="8680240at2"/>
<reference evidence="5 6" key="1">
    <citation type="submission" date="2018-12" db="EMBL/GenBank/DDBJ databases">
        <authorList>
            <person name="Grouzdev D.S."/>
            <person name="Krutkina M.S."/>
        </authorList>
    </citation>
    <scope>NUCLEOTIDE SEQUENCE [LARGE SCALE GENOMIC DNA]</scope>
    <source>
        <strain evidence="5 6">RmlP026</strain>
    </source>
</reference>
<dbReference type="PROSITE" id="PS50949">
    <property type="entry name" value="HTH_GNTR"/>
    <property type="match status" value="1"/>
</dbReference>
<dbReference type="GO" id="GO:0003677">
    <property type="term" value="F:DNA binding"/>
    <property type="evidence" value="ECO:0007669"/>
    <property type="project" value="UniProtKB-KW"/>
</dbReference>
<keyword evidence="6" id="KW-1185">Reference proteome</keyword>
<dbReference type="GO" id="GO:0003700">
    <property type="term" value="F:DNA-binding transcription factor activity"/>
    <property type="evidence" value="ECO:0007669"/>
    <property type="project" value="InterPro"/>
</dbReference>
<dbReference type="Gene3D" id="1.20.120.530">
    <property type="entry name" value="GntR ligand-binding domain-like"/>
    <property type="match status" value="1"/>
</dbReference>
<proteinExistence type="predicted"/>
<dbReference type="AlphaFoldDB" id="A0A4Q2UEC7"/>
<dbReference type="PANTHER" id="PTHR43537:SF20">
    <property type="entry name" value="HTH-TYPE TRANSCRIPTIONAL REPRESSOR GLAR"/>
    <property type="match status" value="1"/>
</dbReference>